<reference evidence="1" key="1">
    <citation type="journal article" date="2022" name="Int. J. Mol. Sci.">
        <title>Draft Genome of Tanacetum Coccineum: Genomic Comparison of Closely Related Tanacetum-Family Plants.</title>
        <authorList>
            <person name="Yamashiro T."/>
            <person name="Shiraishi A."/>
            <person name="Nakayama K."/>
            <person name="Satake H."/>
        </authorList>
    </citation>
    <scope>NUCLEOTIDE SEQUENCE</scope>
</reference>
<reference evidence="1" key="2">
    <citation type="submission" date="2022-01" db="EMBL/GenBank/DDBJ databases">
        <authorList>
            <person name="Yamashiro T."/>
            <person name="Shiraishi A."/>
            <person name="Satake H."/>
            <person name="Nakayama K."/>
        </authorList>
    </citation>
    <scope>NUCLEOTIDE SEQUENCE</scope>
</reference>
<gene>
    <name evidence="1" type="ORF">Tco_0955010</name>
</gene>
<comment type="caution">
    <text evidence="1">The sequence shown here is derived from an EMBL/GenBank/DDBJ whole genome shotgun (WGS) entry which is preliminary data.</text>
</comment>
<sequence>MTFNQSTFPLYQLFTIHIVLILLCDHHCRTLMLLPLLVRGARFIIHRKASKEGDPRLAYSGLGALIWSYCIGDWMSIDPKTAPLVEEEIVEPAGEDSPDSPGTGDGIVRSVEDTPVDLVMTVHDFYHHMSEVRVDRLLGLRTCSETDGGRSGGYRQIVGNRDDARGNTLGVWSLS</sequence>
<name>A0ABQ5E626_9ASTR</name>
<accession>A0ABQ5E626</accession>
<evidence type="ECO:0000313" key="2">
    <source>
        <dbReference type="Proteomes" id="UP001151760"/>
    </source>
</evidence>
<organism evidence="1 2">
    <name type="scientific">Tanacetum coccineum</name>
    <dbReference type="NCBI Taxonomy" id="301880"/>
    <lineage>
        <taxon>Eukaryota</taxon>
        <taxon>Viridiplantae</taxon>
        <taxon>Streptophyta</taxon>
        <taxon>Embryophyta</taxon>
        <taxon>Tracheophyta</taxon>
        <taxon>Spermatophyta</taxon>
        <taxon>Magnoliopsida</taxon>
        <taxon>eudicotyledons</taxon>
        <taxon>Gunneridae</taxon>
        <taxon>Pentapetalae</taxon>
        <taxon>asterids</taxon>
        <taxon>campanulids</taxon>
        <taxon>Asterales</taxon>
        <taxon>Asteraceae</taxon>
        <taxon>Asteroideae</taxon>
        <taxon>Anthemideae</taxon>
        <taxon>Anthemidinae</taxon>
        <taxon>Tanacetum</taxon>
    </lineage>
</organism>
<protein>
    <submittedName>
        <fullName evidence="1">Uncharacterized protein</fullName>
    </submittedName>
</protein>
<keyword evidence="2" id="KW-1185">Reference proteome</keyword>
<dbReference type="EMBL" id="BQNB010015973">
    <property type="protein sequence ID" value="GJT46295.1"/>
    <property type="molecule type" value="Genomic_DNA"/>
</dbReference>
<evidence type="ECO:0000313" key="1">
    <source>
        <dbReference type="EMBL" id="GJT46295.1"/>
    </source>
</evidence>
<dbReference type="Proteomes" id="UP001151760">
    <property type="component" value="Unassembled WGS sequence"/>
</dbReference>
<proteinExistence type="predicted"/>